<proteinExistence type="predicted"/>
<dbReference type="Proteomes" id="UP001064048">
    <property type="component" value="Chromosome Z"/>
</dbReference>
<gene>
    <name evidence="1" type="ORF">MSG28_000965</name>
</gene>
<sequence>MARHDSKSSIKQDDGLFLLEVLIDKIVFTKSPCFSDKDFRTCVNIECPAVEPLEICDDDPGVCVAKSGGPFVKTFNNGKSCLFSLKEGDISRAMSKFPVKVSVSKALPCGCLPTKIVMGEATIDMTKEFVQARKKFLEDPNSVSYQALKDSFRILAPDGSEAGDIIMFLRISCFGKLIITRFQGAGGPPNLGGGVAGGSGVVDRSCNPRKDFQTAQSPCACGAARGHSAGSGAGGGAPCSGGGGGLCPPARDPYNSTPCEDPDDPCYCSGPKPPTKQQMLCRNTDQYCLHVPKGRSKQFEEIGTNIAGNELKIKVPASASIIKKISQTHCSMQRPYTKAGKDGGPCAPPCGKNQISLAMPSEATCCPGAQPADTQFTCTTEGCTMASKHGQQAAMQRGTGDNKQELPNKEVFVLKVAKTAMHGDKKCKLELELVTPKGPDKKAPIEKINTRIQSDLDCEYCCPTGNKVVFQIPEDTCGMNHKQRAYFNFNSDGVGDVSRDEPGQLISPTAEDYPGVVYDFPKQVIKLRIGKTVEMPGRKSKLEYQFITPVVTQEKVVPVKDTRTAQCVPCCRDCCRKC</sequence>
<protein>
    <submittedName>
        <fullName evidence="1">Uncharacterized protein</fullName>
    </submittedName>
</protein>
<keyword evidence="2" id="KW-1185">Reference proteome</keyword>
<accession>A0ACC0K3K2</accession>
<reference evidence="1 2" key="1">
    <citation type="journal article" date="2022" name="Genome Biol. Evol.">
        <title>The Spruce Budworm Genome: Reconstructing the Evolutionary History of Antifreeze Proteins.</title>
        <authorList>
            <person name="Beliveau C."/>
            <person name="Gagne P."/>
            <person name="Picq S."/>
            <person name="Vernygora O."/>
            <person name="Keeling C.I."/>
            <person name="Pinkney K."/>
            <person name="Doucet D."/>
            <person name="Wen F."/>
            <person name="Johnston J.S."/>
            <person name="Maaroufi H."/>
            <person name="Boyle B."/>
            <person name="Laroche J."/>
            <person name="Dewar K."/>
            <person name="Juretic N."/>
            <person name="Blackburn G."/>
            <person name="Nisole A."/>
            <person name="Brunet B."/>
            <person name="Brandao M."/>
            <person name="Lumley L."/>
            <person name="Duan J."/>
            <person name="Quan G."/>
            <person name="Lucarotti C.J."/>
            <person name="Roe A.D."/>
            <person name="Sperling F.A.H."/>
            <person name="Levesque R.C."/>
            <person name="Cusson M."/>
        </authorList>
    </citation>
    <scope>NUCLEOTIDE SEQUENCE [LARGE SCALE GENOMIC DNA]</scope>
    <source>
        <strain evidence="1">Glfc:IPQL:Cfum</strain>
    </source>
</reference>
<evidence type="ECO:0000313" key="1">
    <source>
        <dbReference type="EMBL" id="KAI8430810.1"/>
    </source>
</evidence>
<name>A0ACC0K3K2_CHOFU</name>
<comment type="caution">
    <text evidence="1">The sequence shown here is derived from an EMBL/GenBank/DDBJ whole genome shotgun (WGS) entry which is preliminary data.</text>
</comment>
<dbReference type="EMBL" id="CM046131">
    <property type="protein sequence ID" value="KAI8430810.1"/>
    <property type="molecule type" value="Genomic_DNA"/>
</dbReference>
<organism evidence="1 2">
    <name type="scientific">Choristoneura fumiferana</name>
    <name type="common">Spruce budworm moth</name>
    <name type="synonym">Archips fumiferana</name>
    <dbReference type="NCBI Taxonomy" id="7141"/>
    <lineage>
        <taxon>Eukaryota</taxon>
        <taxon>Metazoa</taxon>
        <taxon>Ecdysozoa</taxon>
        <taxon>Arthropoda</taxon>
        <taxon>Hexapoda</taxon>
        <taxon>Insecta</taxon>
        <taxon>Pterygota</taxon>
        <taxon>Neoptera</taxon>
        <taxon>Endopterygota</taxon>
        <taxon>Lepidoptera</taxon>
        <taxon>Glossata</taxon>
        <taxon>Ditrysia</taxon>
        <taxon>Tortricoidea</taxon>
        <taxon>Tortricidae</taxon>
        <taxon>Tortricinae</taxon>
        <taxon>Choristoneura</taxon>
    </lineage>
</organism>
<evidence type="ECO:0000313" key="2">
    <source>
        <dbReference type="Proteomes" id="UP001064048"/>
    </source>
</evidence>